<dbReference type="AlphaFoldDB" id="A0A1F8B0C8"/>
<dbReference type="STRING" id="1802513.A3E46_00555"/>
<protein>
    <submittedName>
        <fullName evidence="1">Uncharacterized protein</fullName>
    </submittedName>
</protein>
<comment type="caution">
    <text evidence="1">The sequence shown here is derived from an EMBL/GenBank/DDBJ whole genome shotgun (WGS) entry which is preliminary data.</text>
</comment>
<evidence type="ECO:0000313" key="1">
    <source>
        <dbReference type="EMBL" id="OGM57473.1"/>
    </source>
</evidence>
<organism evidence="1 2">
    <name type="scientific">Candidatus Woesebacteria bacterium RIFCSPHIGHO2_12_FULL_46_16</name>
    <dbReference type="NCBI Taxonomy" id="1802513"/>
    <lineage>
        <taxon>Bacteria</taxon>
        <taxon>Candidatus Woeseibacteriota</taxon>
    </lineage>
</organism>
<sequence length="88" mass="10726">MVFPMRTERRHYLKNRAHEKFIGLPDEHRRILGKYFRRQKELSIEDRFRLTERDQILSEAGRRILWYINDVGPLPEISDLNFGDLQEV</sequence>
<gene>
    <name evidence="1" type="ORF">A3E46_00555</name>
</gene>
<proteinExistence type="predicted"/>
<dbReference type="EMBL" id="MGGZ01000009">
    <property type="protein sequence ID" value="OGM57473.1"/>
    <property type="molecule type" value="Genomic_DNA"/>
</dbReference>
<reference evidence="1 2" key="1">
    <citation type="journal article" date="2016" name="Nat. Commun.">
        <title>Thousands of microbial genomes shed light on interconnected biogeochemical processes in an aquifer system.</title>
        <authorList>
            <person name="Anantharaman K."/>
            <person name="Brown C.T."/>
            <person name="Hug L.A."/>
            <person name="Sharon I."/>
            <person name="Castelle C.J."/>
            <person name="Probst A.J."/>
            <person name="Thomas B.C."/>
            <person name="Singh A."/>
            <person name="Wilkins M.J."/>
            <person name="Karaoz U."/>
            <person name="Brodie E.L."/>
            <person name="Williams K.H."/>
            <person name="Hubbard S.S."/>
            <person name="Banfield J.F."/>
        </authorList>
    </citation>
    <scope>NUCLEOTIDE SEQUENCE [LARGE SCALE GENOMIC DNA]</scope>
</reference>
<evidence type="ECO:0000313" key="2">
    <source>
        <dbReference type="Proteomes" id="UP000178313"/>
    </source>
</evidence>
<name>A0A1F8B0C8_9BACT</name>
<dbReference type="Proteomes" id="UP000178313">
    <property type="component" value="Unassembled WGS sequence"/>
</dbReference>
<accession>A0A1F8B0C8</accession>